<dbReference type="AlphaFoldDB" id="A0A6L3V6C3"/>
<evidence type="ECO:0000256" key="1">
    <source>
        <dbReference type="ARBA" id="ARBA00004514"/>
    </source>
</evidence>
<keyword evidence="2" id="KW-0963">Cytoplasm</keyword>
<evidence type="ECO:0000313" key="9">
    <source>
        <dbReference type="Proteomes" id="UP000481030"/>
    </source>
</evidence>
<reference evidence="8 9" key="1">
    <citation type="journal article" date="2016" name="Antonie Van Leeuwenhoek">
        <title>Bacillus depressus sp. nov., isolated from soil of a sunflower field.</title>
        <authorList>
            <person name="Wei X."/>
            <person name="Xin D."/>
            <person name="Xin Y."/>
            <person name="Zhang H."/>
            <person name="Wang T."/>
            <person name="Zhang J."/>
        </authorList>
    </citation>
    <scope>NUCLEOTIDE SEQUENCE [LARGE SCALE GENOMIC DNA]</scope>
    <source>
        <strain evidence="8 9">BZ1</strain>
    </source>
</reference>
<dbReference type="Proteomes" id="UP000481030">
    <property type="component" value="Unassembled WGS sequence"/>
</dbReference>
<evidence type="ECO:0000256" key="4">
    <source>
        <dbReference type="ARBA" id="ARBA00023186"/>
    </source>
</evidence>
<keyword evidence="9" id="KW-1185">Reference proteome</keyword>
<comment type="caution">
    <text evidence="8">The sequence shown here is derived from an EMBL/GenBank/DDBJ whole genome shotgun (WGS) entry which is preliminary data.</text>
</comment>
<dbReference type="EMBL" id="WBOS01000003">
    <property type="protein sequence ID" value="KAB2336796.1"/>
    <property type="molecule type" value="Genomic_DNA"/>
</dbReference>
<organism evidence="8 9">
    <name type="scientific">Cytobacillus depressus</name>
    <dbReference type="NCBI Taxonomy" id="1602942"/>
    <lineage>
        <taxon>Bacteria</taxon>
        <taxon>Bacillati</taxon>
        <taxon>Bacillota</taxon>
        <taxon>Bacilli</taxon>
        <taxon>Bacillales</taxon>
        <taxon>Bacillaceae</taxon>
        <taxon>Cytobacillus</taxon>
    </lineage>
</organism>
<evidence type="ECO:0000256" key="6">
    <source>
        <dbReference type="ARBA" id="ARBA00093785"/>
    </source>
</evidence>
<evidence type="ECO:0000256" key="3">
    <source>
        <dbReference type="ARBA" id="ARBA00022795"/>
    </source>
</evidence>
<evidence type="ECO:0000256" key="5">
    <source>
        <dbReference type="ARBA" id="ARBA00093765"/>
    </source>
</evidence>
<gene>
    <name evidence="8" type="ORF">F7731_10630</name>
</gene>
<protein>
    <recommendedName>
        <fullName evidence="7">Flagellar protein FliT</fullName>
    </recommendedName>
</protein>
<name>A0A6L3V6C3_9BACI</name>
<dbReference type="Pfam" id="PF05400">
    <property type="entry name" value="FliT"/>
    <property type="match status" value="1"/>
</dbReference>
<proteinExistence type="inferred from homology"/>
<comment type="subcellular location">
    <subcellularLocation>
        <location evidence="1">Cytoplasm</location>
        <location evidence="1">Cytosol</location>
    </subcellularLocation>
</comment>
<dbReference type="OrthoDB" id="2914146at2"/>
<dbReference type="RefSeq" id="WP_151534752.1">
    <property type="nucleotide sequence ID" value="NZ_WBOS01000003.1"/>
</dbReference>
<sequence length="115" mass="13450">MDSIDELYAITNQLRSSIIFKKHNDTDKQIEELTLYLDKRGKILDSVNRDLLTSEEKKKLKEIYIISEEITKCMEKIKASIQQNIIQTKKGQTAFKGYNDSYALSADGYYFDKRK</sequence>
<evidence type="ECO:0000313" key="8">
    <source>
        <dbReference type="EMBL" id="KAB2336796.1"/>
    </source>
</evidence>
<keyword evidence="4" id="KW-0143">Chaperone</keyword>
<accession>A0A6L3V6C3</accession>
<evidence type="ECO:0000256" key="7">
    <source>
        <dbReference type="ARBA" id="ARBA00093797"/>
    </source>
</evidence>
<dbReference type="InterPro" id="IPR008622">
    <property type="entry name" value="FliT"/>
</dbReference>
<evidence type="ECO:0000256" key="2">
    <source>
        <dbReference type="ARBA" id="ARBA00022490"/>
    </source>
</evidence>
<keyword evidence="3" id="KW-1005">Bacterial flagellum biogenesis</keyword>
<comment type="function">
    <text evidence="5">May act as an export chaperone for the filament capping protein FliD.</text>
</comment>
<comment type="similarity">
    <text evidence="6">Belongs to the bacillales FliT family.</text>
</comment>